<dbReference type="OrthoDB" id="6464868at2759"/>
<keyword evidence="2" id="KW-1185">Reference proteome</keyword>
<accession>A0A8X6Y4N5</accession>
<reference evidence="1" key="1">
    <citation type="submission" date="2020-08" db="EMBL/GenBank/DDBJ databases">
        <title>Multicomponent nature underlies the extraordinary mechanical properties of spider dragline silk.</title>
        <authorList>
            <person name="Kono N."/>
            <person name="Nakamura H."/>
            <person name="Mori M."/>
            <person name="Yoshida Y."/>
            <person name="Ohtoshi R."/>
            <person name="Malay A.D."/>
            <person name="Moran D.A.P."/>
            <person name="Tomita M."/>
            <person name="Numata K."/>
            <person name="Arakawa K."/>
        </authorList>
    </citation>
    <scope>NUCLEOTIDE SEQUENCE</scope>
</reference>
<evidence type="ECO:0000313" key="1">
    <source>
        <dbReference type="EMBL" id="GFY65980.1"/>
    </source>
</evidence>
<proteinExistence type="predicted"/>
<dbReference type="AlphaFoldDB" id="A0A8X6Y4N5"/>
<name>A0A8X6Y4N5_9ARAC</name>
<organism evidence="1 2">
    <name type="scientific">Trichonephila inaurata madagascariensis</name>
    <dbReference type="NCBI Taxonomy" id="2747483"/>
    <lineage>
        <taxon>Eukaryota</taxon>
        <taxon>Metazoa</taxon>
        <taxon>Ecdysozoa</taxon>
        <taxon>Arthropoda</taxon>
        <taxon>Chelicerata</taxon>
        <taxon>Arachnida</taxon>
        <taxon>Araneae</taxon>
        <taxon>Araneomorphae</taxon>
        <taxon>Entelegynae</taxon>
        <taxon>Araneoidea</taxon>
        <taxon>Nephilidae</taxon>
        <taxon>Trichonephila</taxon>
        <taxon>Trichonephila inaurata</taxon>
    </lineage>
</organism>
<protein>
    <submittedName>
        <fullName evidence="1">Uncharacterized protein</fullName>
    </submittedName>
</protein>
<gene>
    <name evidence="1" type="ORF">TNIN_233261</name>
</gene>
<comment type="caution">
    <text evidence="1">The sequence shown here is derived from an EMBL/GenBank/DDBJ whole genome shotgun (WGS) entry which is preliminary data.</text>
</comment>
<dbReference type="EMBL" id="BMAV01015794">
    <property type="protein sequence ID" value="GFY65980.1"/>
    <property type="molecule type" value="Genomic_DNA"/>
</dbReference>
<sequence>MLIANGILVYDADELPSKINIDWQKLLILVQICRAISKEQIYIIRLAAEESDRKKKFSQVNIKKDVKNTESFKEVKQGSRIEVEYRSRSQSSKFIGQMIDINEFCPIKYLIKSSLGTTTFPAIDDEDRVEFNDVCHILLESNFDNPVNIISLIKEYVKKKNFSRLYL</sequence>
<dbReference type="Proteomes" id="UP000886998">
    <property type="component" value="Unassembled WGS sequence"/>
</dbReference>
<evidence type="ECO:0000313" key="2">
    <source>
        <dbReference type="Proteomes" id="UP000886998"/>
    </source>
</evidence>